<dbReference type="InterPro" id="IPR003890">
    <property type="entry name" value="MIF4G-like_typ-3"/>
</dbReference>
<evidence type="ECO:0000259" key="1">
    <source>
        <dbReference type="Pfam" id="PF02854"/>
    </source>
</evidence>
<dbReference type="InterPro" id="IPR016024">
    <property type="entry name" value="ARM-type_fold"/>
</dbReference>
<dbReference type="PANTHER" id="PTHR18034:SF4">
    <property type="entry name" value="NUCLEOLAR MIF4G DOMAIN-CONTAINING PROTEIN 1"/>
    <property type="match status" value="1"/>
</dbReference>
<dbReference type="STRING" id="400682.A0A1X7SLF1"/>
<dbReference type="Gene3D" id="1.25.40.180">
    <property type="match status" value="1"/>
</dbReference>
<name>A0A1X7SLF1_AMPQE</name>
<dbReference type="SUPFAM" id="SSF48371">
    <property type="entry name" value="ARM repeat"/>
    <property type="match status" value="1"/>
</dbReference>
<protein>
    <recommendedName>
        <fullName evidence="1">MIF4G domain-containing protein</fullName>
    </recommendedName>
</protein>
<dbReference type="AlphaFoldDB" id="A0A1X7SLF1"/>
<dbReference type="PANTHER" id="PTHR18034">
    <property type="entry name" value="CELL CYCLE CONTROL PROTEIN CWF22-RELATED"/>
    <property type="match status" value="1"/>
</dbReference>
<dbReference type="OrthoDB" id="10260961at2759"/>
<dbReference type="InterPro" id="IPR050781">
    <property type="entry name" value="CWC22_splicing_factor"/>
</dbReference>
<sequence>LVKKLDELLSSPSYGKGKECDCLLLVISHLYNFKVVQCVLIYDIIRKLLDSLTERDLDLLVLILKTCGMEIRRNDSLALKDIILDIQTKARTLNEDNSR</sequence>
<feature type="domain" description="MIF4G" evidence="1">
    <location>
        <begin position="18"/>
        <end position="92"/>
    </location>
</feature>
<organism evidence="2">
    <name type="scientific">Amphimedon queenslandica</name>
    <name type="common">Sponge</name>
    <dbReference type="NCBI Taxonomy" id="400682"/>
    <lineage>
        <taxon>Eukaryota</taxon>
        <taxon>Metazoa</taxon>
        <taxon>Porifera</taxon>
        <taxon>Demospongiae</taxon>
        <taxon>Heteroscleromorpha</taxon>
        <taxon>Haplosclerida</taxon>
        <taxon>Niphatidae</taxon>
        <taxon>Amphimedon</taxon>
    </lineage>
</organism>
<accession>A0A1X7SLF1</accession>
<evidence type="ECO:0000313" key="2">
    <source>
        <dbReference type="EnsemblMetazoa" id="Aqu2.1.02853_001"/>
    </source>
</evidence>
<dbReference type="EnsemblMetazoa" id="Aqu2.1.02853_001">
    <property type="protein sequence ID" value="Aqu2.1.02853_001"/>
    <property type="gene ID" value="Aqu2.1.02853"/>
</dbReference>
<dbReference type="Pfam" id="PF02854">
    <property type="entry name" value="MIF4G"/>
    <property type="match status" value="1"/>
</dbReference>
<proteinExistence type="predicted"/>
<dbReference type="GO" id="GO:0042274">
    <property type="term" value="P:ribosomal small subunit biogenesis"/>
    <property type="evidence" value="ECO:0007669"/>
    <property type="project" value="TreeGrafter"/>
</dbReference>
<dbReference type="eggNOG" id="KOG2141">
    <property type="taxonomic scope" value="Eukaryota"/>
</dbReference>
<reference evidence="2" key="1">
    <citation type="submission" date="2017-05" db="UniProtKB">
        <authorList>
            <consortium name="EnsemblMetazoa"/>
        </authorList>
    </citation>
    <scope>IDENTIFICATION</scope>
</reference>
<dbReference type="InParanoid" id="A0A1X7SLF1"/>
<dbReference type="GO" id="GO:0003723">
    <property type="term" value="F:RNA binding"/>
    <property type="evidence" value="ECO:0007669"/>
    <property type="project" value="InterPro"/>
</dbReference>
<dbReference type="GO" id="GO:0005730">
    <property type="term" value="C:nucleolus"/>
    <property type="evidence" value="ECO:0007669"/>
    <property type="project" value="TreeGrafter"/>
</dbReference>